<sequence length="63" mass="7123">MADCLGYLFDIVDQSPSEEEDIDTGKLPVIGNDFIDTRLLNRRNTEGMARIEEGAFREMDTVV</sequence>
<keyword evidence="2" id="KW-1185">Reference proteome</keyword>
<comment type="caution">
    <text evidence="1">The sequence shown here is derived from an EMBL/GenBank/DDBJ whole genome shotgun (WGS) entry which is preliminary data.</text>
</comment>
<organism evidence="1 2">
    <name type="scientific">Cohnella zeiphila</name>
    <dbReference type="NCBI Taxonomy" id="2761120"/>
    <lineage>
        <taxon>Bacteria</taxon>
        <taxon>Bacillati</taxon>
        <taxon>Bacillota</taxon>
        <taxon>Bacilli</taxon>
        <taxon>Bacillales</taxon>
        <taxon>Paenibacillaceae</taxon>
        <taxon>Cohnella</taxon>
    </lineage>
</organism>
<dbReference type="Proteomes" id="UP000564644">
    <property type="component" value="Unassembled WGS sequence"/>
</dbReference>
<dbReference type="RefSeq" id="WP_185129028.1">
    <property type="nucleotide sequence ID" value="NZ_JACJVO010000011.1"/>
</dbReference>
<proteinExistence type="predicted"/>
<evidence type="ECO:0000313" key="2">
    <source>
        <dbReference type="Proteomes" id="UP000564644"/>
    </source>
</evidence>
<dbReference type="AlphaFoldDB" id="A0A7X0SJY4"/>
<dbReference type="EMBL" id="JACJVO010000011">
    <property type="protein sequence ID" value="MBB6731357.1"/>
    <property type="molecule type" value="Genomic_DNA"/>
</dbReference>
<gene>
    <name evidence="1" type="ORF">H7C18_10615</name>
</gene>
<name>A0A7X0SJY4_9BACL</name>
<evidence type="ECO:0000313" key="1">
    <source>
        <dbReference type="EMBL" id="MBB6731357.1"/>
    </source>
</evidence>
<protein>
    <submittedName>
        <fullName evidence="1">Uncharacterized protein</fullName>
    </submittedName>
</protein>
<accession>A0A7X0SJY4</accession>
<reference evidence="1 2" key="1">
    <citation type="submission" date="2020-08" db="EMBL/GenBank/DDBJ databases">
        <title>Cohnella phylogeny.</title>
        <authorList>
            <person name="Dunlap C."/>
        </authorList>
    </citation>
    <scope>NUCLEOTIDE SEQUENCE [LARGE SCALE GENOMIC DNA]</scope>
    <source>
        <strain evidence="1 2">CBP 2801</strain>
    </source>
</reference>